<dbReference type="Proteomes" id="UP000087171">
    <property type="component" value="Unplaced"/>
</dbReference>
<accession>A0A1S2Z457</accession>
<name>A0A1S2Z457_CICAR</name>
<gene>
    <name evidence="3" type="primary">LOC101496083</name>
</gene>
<organism evidence="2 3">
    <name type="scientific">Cicer arietinum</name>
    <name type="common">Chickpea</name>
    <name type="synonym">Garbanzo</name>
    <dbReference type="NCBI Taxonomy" id="3827"/>
    <lineage>
        <taxon>Eukaryota</taxon>
        <taxon>Viridiplantae</taxon>
        <taxon>Streptophyta</taxon>
        <taxon>Embryophyta</taxon>
        <taxon>Tracheophyta</taxon>
        <taxon>Spermatophyta</taxon>
        <taxon>Magnoliopsida</taxon>
        <taxon>eudicotyledons</taxon>
        <taxon>Gunneridae</taxon>
        <taxon>Pentapetalae</taxon>
        <taxon>rosids</taxon>
        <taxon>fabids</taxon>
        <taxon>Fabales</taxon>
        <taxon>Fabaceae</taxon>
        <taxon>Papilionoideae</taxon>
        <taxon>50 kb inversion clade</taxon>
        <taxon>NPAAA clade</taxon>
        <taxon>Hologalegina</taxon>
        <taxon>IRL clade</taxon>
        <taxon>Cicereae</taxon>
        <taxon>Cicer</taxon>
    </lineage>
</organism>
<evidence type="ECO:0000313" key="3">
    <source>
        <dbReference type="RefSeq" id="XP_004514726.1"/>
    </source>
</evidence>
<dbReference type="PANTHER" id="PTHR45669:SF18">
    <property type="entry name" value="GLUTAREDOXIN FAMILY PROTEIN"/>
    <property type="match status" value="1"/>
</dbReference>
<dbReference type="OrthoDB" id="423313at2759"/>
<dbReference type="PaxDb" id="3827-XP_004514726.1"/>
<dbReference type="SMR" id="A0A1S2Z457"/>
<evidence type="ECO:0000313" key="2">
    <source>
        <dbReference type="Proteomes" id="UP000087171"/>
    </source>
</evidence>
<dbReference type="eggNOG" id="KOG2824">
    <property type="taxonomic scope" value="Eukaryota"/>
</dbReference>
<evidence type="ECO:0000259" key="1">
    <source>
        <dbReference type="Pfam" id="PF00462"/>
    </source>
</evidence>
<dbReference type="SUPFAM" id="SSF52833">
    <property type="entry name" value="Thioredoxin-like"/>
    <property type="match status" value="1"/>
</dbReference>
<dbReference type="Pfam" id="PF23733">
    <property type="entry name" value="GRXCR1-2_C"/>
    <property type="match status" value="1"/>
</dbReference>
<sequence length="375" mass="41751">MGCSISKNLTIVAKNSKEDHSSSLVSPSHSSTRVIPKALSLPMPLVHHPPTRKGDTHHLVSLTSTTYGSLLFINQKDSNFNSKSCDCEPKSPPHVTNKLNQTEPQESLSPVSVINTWELMDGLNDDESNFDTPIVSSKNLIDSFSVTALDSSKKPLWQYLSEEALLANLDSNAVLSYKRALLSRKLGSNNNNNLLRSIESSITNSKSHLRSSSFSKNLCILHGAEDRIVLYFTSLRGIRKTYEDCCSVRMILKGFRVAVDERDISMDSSYKNELENALGGKMVINLPHVFIRGKHVGNAEEIRLLNESGELGNLLKGFPIKDYYGFVCERCGDARFVPCSNCNGSRKVFEEEEREVRRCFDCNENGLIRCSSCCS</sequence>
<dbReference type="InterPro" id="IPR002109">
    <property type="entry name" value="Glutaredoxin"/>
</dbReference>
<dbReference type="Gene3D" id="3.40.30.10">
    <property type="entry name" value="Glutaredoxin"/>
    <property type="match status" value="1"/>
</dbReference>
<dbReference type="Pfam" id="PF00462">
    <property type="entry name" value="Glutaredoxin"/>
    <property type="match status" value="1"/>
</dbReference>
<dbReference type="CDD" id="cd03031">
    <property type="entry name" value="GRX_GRX_like"/>
    <property type="match status" value="1"/>
</dbReference>
<dbReference type="PROSITE" id="PS51354">
    <property type="entry name" value="GLUTAREDOXIN_2"/>
    <property type="match status" value="1"/>
</dbReference>
<reference evidence="3" key="1">
    <citation type="submission" date="2025-08" db="UniProtKB">
        <authorList>
            <consortium name="RefSeq"/>
        </authorList>
    </citation>
    <scope>IDENTIFICATION</scope>
    <source>
        <tissue evidence="3">Etiolated seedlings</tissue>
    </source>
</reference>
<dbReference type="InterPro" id="IPR036249">
    <property type="entry name" value="Thioredoxin-like_sf"/>
</dbReference>
<protein>
    <submittedName>
        <fullName evidence="3">Uncharacterized protein At5g39865-like</fullName>
    </submittedName>
</protein>
<dbReference type="PANTHER" id="PTHR45669">
    <property type="entry name" value="GLUTAREDOXIN DOMAIN-CONTAINING CYSTEINE-RICH PROTEIN CG12206-RELATED"/>
    <property type="match status" value="1"/>
</dbReference>
<dbReference type="KEGG" id="cam:101496083"/>
<dbReference type="GeneID" id="101496083"/>
<dbReference type="RefSeq" id="XP_004514726.1">
    <property type="nucleotide sequence ID" value="XM_004514669.3"/>
</dbReference>
<dbReference type="AlphaFoldDB" id="A0A1S2Z457"/>
<feature type="domain" description="Glutaredoxin" evidence="1">
    <location>
        <begin position="229"/>
        <end position="296"/>
    </location>
</feature>
<proteinExistence type="predicted"/>
<keyword evidence="2" id="KW-1185">Reference proteome</keyword>